<gene>
    <name evidence="1" type="ORF">D8I35_17405</name>
</gene>
<dbReference type="EMBL" id="RDQO01000007">
    <property type="protein sequence ID" value="RMX02959.1"/>
    <property type="molecule type" value="Genomic_DNA"/>
</dbReference>
<name>A0A3M6QKB6_9BURK</name>
<evidence type="ECO:0000313" key="1">
    <source>
        <dbReference type="EMBL" id="RMX02959.1"/>
    </source>
</evidence>
<keyword evidence="2" id="KW-1185">Reference proteome</keyword>
<sequence>MSDPHGYQNRRNFLKASAAGVALTGVPVALHAKSKEPPVPLDQYKTEYFTADEWAFVLAATARLIPSEGDGPGAIEARVPVFIDRQLAGDYGRADDWYMVGPHDPTAEPARGWQTPLNPAQLYRQAIPAFNAWCEEKYGKSFTVLEAAQQDEALTALQKGEVAMNPELSIFFTTLLANTKEGYFADPIHGGNQGMQSWSYIGFPGARASYKEWVDQHNVKYPLGPVSISGERA</sequence>
<reference evidence="1 2" key="1">
    <citation type="submission" date="2018-10" db="EMBL/GenBank/DDBJ databases">
        <title>Draft genome of Cortibacter populi DSM10536.</title>
        <authorList>
            <person name="Bernier A.-M."/>
            <person name="Bernard K."/>
        </authorList>
    </citation>
    <scope>NUCLEOTIDE SEQUENCE [LARGE SCALE GENOMIC DNA]</scope>
    <source>
        <strain evidence="1 2">DSM 105136</strain>
    </source>
</reference>
<dbReference type="RefSeq" id="WP_122231738.1">
    <property type="nucleotide sequence ID" value="NZ_RDQO01000007.1"/>
</dbReference>
<dbReference type="InterPro" id="IPR006311">
    <property type="entry name" value="TAT_signal"/>
</dbReference>
<dbReference type="NCBIfam" id="TIGR01409">
    <property type="entry name" value="TAT_signal_seq"/>
    <property type="match status" value="1"/>
</dbReference>
<protein>
    <submittedName>
        <fullName evidence="1">Twin-arginine translocation signal domain-containing protein</fullName>
    </submittedName>
</protein>
<dbReference type="AlphaFoldDB" id="A0A3M6QKB6"/>
<dbReference type="Pfam" id="PF13618">
    <property type="entry name" value="Gluconate_2-dh3"/>
    <property type="match status" value="1"/>
</dbReference>
<comment type="caution">
    <text evidence="1">The sequence shown here is derived from an EMBL/GenBank/DDBJ whole genome shotgun (WGS) entry which is preliminary data.</text>
</comment>
<proteinExistence type="predicted"/>
<accession>A0A3M6QKB6</accession>
<organism evidence="1 2">
    <name type="scientific">Corticibacter populi</name>
    <dbReference type="NCBI Taxonomy" id="1550736"/>
    <lineage>
        <taxon>Bacteria</taxon>
        <taxon>Pseudomonadati</taxon>
        <taxon>Pseudomonadota</taxon>
        <taxon>Betaproteobacteria</taxon>
        <taxon>Burkholderiales</taxon>
        <taxon>Comamonadaceae</taxon>
        <taxon>Corticibacter</taxon>
    </lineage>
</organism>
<dbReference type="InterPro" id="IPR027056">
    <property type="entry name" value="Gluconate_2DH_su3"/>
</dbReference>
<dbReference type="OrthoDB" id="8400810at2"/>
<dbReference type="Proteomes" id="UP000278006">
    <property type="component" value="Unassembled WGS sequence"/>
</dbReference>
<evidence type="ECO:0000313" key="2">
    <source>
        <dbReference type="Proteomes" id="UP000278006"/>
    </source>
</evidence>
<dbReference type="Pfam" id="PF10518">
    <property type="entry name" value="TAT_signal"/>
    <property type="match status" value="1"/>
</dbReference>
<dbReference type="InterPro" id="IPR019546">
    <property type="entry name" value="TAT_signal_bac_arc"/>
</dbReference>
<dbReference type="PROSITE" id="PS51318">
    <property type="entry name" value="TAT"/>
    <property type="match status" value="1"/>
</dbReference>